<proteinExistence type="predicted"/>
<reference evidence="2" key="1">
    <citation type="journal article" date="2011" name="PLoS Biol.">
        <title>Gene gain and loss during evolution of obligate parasitism in the white rust pathogen of Arabidopsis thaliana.</title>
        <authorList>
            <person name="Kemen E."/>
            <person name="Gardiner A."/>
            <person name="Schultz-Larsen T."/>
            <person name="Kemen A.C."/>
            <person name="Balmuth A.L."/>
            <person name="Robert-Seilaniantz A."/>
            <person name="Bailey K."/>
            <person name="Holub E."/>
            <person name="Studholme D.J."/>
            <person name="Maclean D."/>
            <person name="Jones J.D."/>
        </authorList>
    </citation>
    <scope>NUCLEOTIDE SEQUENCE</scope>
</reference>
<protein>
    <submittedName>
        <fullName evidence="2">LTR retrotransposon like protein putative</fullName>
    </submittedName>
</protein>
<evidence type="ECO:0000259" key="1">
    <source>
        <dbReference type="Pfam" id="PF07727"/>
    </source>
</evidence>
<organism evidence="2">
    <name type="scientific">Albugo laibachii Nc14</name>
    <dbReference type="NCBI Taxonomy" id="890382"/>
    <lineage>
        <taxon>Eukaryota</taxon>
        <taxon>Sar</taxon>
        <taxon>Stramenopiles</taxon>
        <taxon>Oomycota</taxon>
        <taxon>Peronosporomycetes</taxon>
        <taxon>Albuginales</taxon>
        <taxon>Albuginaceae</taxon>
        <taxon>Albugo</taxon>
    </lineage>
</organism>
<evidence type="ECO:0000313" key="2">
    <source>
        <dbReference type="EMBL" id="CCA20790.1"/>
    </source>
</evidence>
<dbReference type="InterPro" id="IPR013103">
    <property type="entry name" value="RVT_2"/>
</dbReference>
<gene>
    <name evidence="2" type="primary">AlNc14C103G6122</name>
    <name evidence="2" type="ORF">ALNC14_069330</name>
</gene>
<dbReference type="AlphaFoldDB" id="F0WHR5"/>
<dbReference type="Pfam" id="PF07727">
    <property type="entry name" value="RVT_2"/>
    <property type="match status" value="1"/>
</dbReference>
<dbReference type="EMBL" id="FR824148">
    <property type="protein sequence ID" value="CCA20790.1"/>
    <property type="molecule type" value="Genomic_DNA"/>
</dbReference>
<accession>F0WHR5</accession>
<reference evidence="2" key="2">
    <citation type="submission" date="2011-02" db="EMBL/GenBank/DDBJ databases">
        <authorList>
            <person name="MacLean D."/>
        </authorList>
    </citation>
    <scope>NUCLEOTIDE SEQUENCE</scope>
</reference>
<feature type="domain" description="Reverse transcriptase Ty1/copia-type" evidence="1">
    <location>
        <begin position="82"/>
        <end position="197"/>
    </location>
</feature>
<sequence>MSEKQKALEENGTKTDADGGIERIKARLVACGNEQLFGVDYGLTFTAVTELSTVKAAKEEHLENYLAIPQGMDIPANAIEEFGQAGRLWSQLLHAKLEEADFTRCGTDMCLYFLHQNGDVTVVDVYADDLLVTASNPEMVEAFFKSMNVLSMKDLGEVRKFLGMRVNLDNAKPYTLDQRAAIEEMIAQDGLREANGLHC</sequence>
<name>F0WHR5_9STRA</name>
<dbReference type="HOGENOM" id="CLU_001650_4_2_1"/>